<dbReference type="Proteomes" id="UP000236000">
    <property type="component" value="Unassembled WGS sequence"/>
</dbReference>
<gene>
    <name evidence="1" type="ORF">CXU22_11995</name>
</gene>
<proteinExistence type="predicted"/>
<reference evidence="1 2" key="1">
    <citation type="journal article" date="2017" name="BMC Genomics">
        <title>Genome sequencing of 39 Akkermansia muciniphila isolates reveals its population structure, genomic and functional diverisity, and global distribution in mammalian gut microbiotas.</title>
        <authorList>
            <person name="Guo X."/>
            <person name="Li S."/>
            <person name="Zhang J."/>
            <person name="Wu F."/>
            <person name="Li X."/>
            <person name="Wu D."/>
            <person name="Zhang M."/>
            <person name="Ou Z."/>
            <person name="Jie Z."/>
            <person name="Yan Q."/>
            <person name="Li P."/>
            <person name="Yi J."/>
            <person name="Peng Y."/>
        </authorList>
    </citation>
    <scope>NUCLEOTIDE SEQUENCE [LARGE SCALE GENOMIC DNA]</scope>
    <source>
        <strain evidence="1 2">GP24</strain>
    </source>
</reference>
<sequence length="194" mass="21061">MIKRISPEAVDIPAEGGRVEFAIDTNVPLSGRRLVREGFDPTNVCIPPYAALTEEKPDRLVFSVEPNPSIERVWLNLELYACEPDAEQYCSLGKVTWHQHGKGVSGSITPATIKVPREGGERELEIKCDHEWYLLPGAMPGFTVAPASGQPGITTVRLAAPLAVSGRGEDSLLRLIVTDGKDAICAFIANITRV</sequence>
<evidence type="ECO:0000313" key="1">
    <source>
        <dbReference type="EMBL" id="PNC17326.1"/>
    </source>
</evidence>
<dbReference type="EMBL" id="PJKA01000013">
    <property type="protein sequence ID" value="PNC17326.1"/>
    <property type="molecule type" value="Genomic_DNA"/>
</dbReference>
<comment type="caution">
    <text evidence="1">The sequence shown here is derived from an EMBL/GenBank/DDBJ whole genome shotgun (WGS) entry which is preliminary data.</text>
</comment>
<accession>A0A2N8HBT1</accession>
<protein>
    <submittedName>
        <fullName evidence="1">Uncharacterized protein</fullName>
    </submittedName>
</protein>
<organism evidence="1 2">
    <name type="scientific">Akkermansia muciniphila</name>
    <dbReference type="NCBI Taxonomy" id="239935"/>
    <lineage>
        <taxon>Bacteria</taxon>
        <taxon>Pseudomonadati</taxon>
        <taxon>Verrucomicrobiota</taxon>
        <taxon>Verrucomicrobiia</taxon>
        <taxon>Verrucomicrobiales</taxon>
        <taxon>Akkermansiaceae</taxon>
        <taxon>Akkermansia</taxon>
    </lineage>
</organism>
<evidence type="ECO:0000313" key="2">
    <source>
        <dbReference type="Proteomes" id="UP000236000"/>
    </source>
</evidence>
<name>A0A2N8HBT1_9BACT</name>
<dbReference type="AlphaFoldDB" id="A0A2N8HBT1"/>
<dbReference type="RefSeq" id="WP_102715771.1">
    <property type="nucleotide sequence ID" value="NZ_PJKA01000013.1"/>
</dbReference>